<evidence type="ECO:0000313" key="2">
    <source>
        <dbReference type="EMBL" id="AEL23068.1"/>
    </source>
</evidence>
<dbReference type="EMBL" id="JF284522">
    <property type="protein sequence ID" value="AEL23068.1"/>
    <property type="molecule type" value="mRNA"/>
</dbReference>
<reference evidence="2" key="2">
    <citation type="submission" date="2011-02" db="EMBL/GenBank/DDBJ databases">
        <authorList>
            <person name="Liu H.-P."/>
            <person name="Chen R.-Y."/>
            <person name="Zhang Q.-X."/>
            <person name="Peng H."/>
            <person name="Wang K.-J."/>
        </authorList>
    </citation>
    <scope>NUCLEOTIDE SEQUENCE</scope>
</reference>
<feature type="domain" description="HIF-1 alpha C-terminal transactivation" evidence="1">
    <location>
        <begin position="125"/>
        <end position="155"/>
    </location>
</feature>
<protein>
    <submittedName>
        <fullName evidence="2">Hypoxia-inducible factor alpha</fullName>
    </submittedName>
</protein>
<sequence length="156" mass="16601">RGVITNKSHSVLRNLLNVNGDGSIVIGEHQAGGSGLTSTTVRLPRDKMATMLLAGAGGINDGQLMIPKVRLVTGSHGALMQAGHFALKLATNPNWQSGQGLVKRGRRQDPLLLMDPETTIPNLLDLTQQDYEVNAPANNCNLLQGSDLLMALDQSL</sequence>
<accession>G0ZJ71</accession>
<organism evidence="2">
    <name type="scientific">Cherax quadricarinatus</name>
    <name type="common">Australian red claw crayfish</name>
    <dbReference type="NCBI Taxonomy" id="27406"/>
    <lineage>
        <taxon>Eukaryota</taxon>
        <taxon>Metazoa</taxon>
        <taxon>Ecdysozoa</taxon>
        <taxon>Arthropoda</taxon>
        <taxon>Crustacea</taxon>
        <taxon>Multicrustacea</taxon>
        <taxon>Malacostraca</taxon>
        <taxon>Eumalacostraca</taxon>
        <taxon>Eucarida</taxon>
        <taxon>Decapoda</taxon>
        <taxon>Pleocyemata</taxon>
        <taxon>Astacidea</taxon>
        <taxon>Parastacoidea</taxon>
        <taxon>Parastacidae</taxon>
        <taxon>Cherax</taxon>
    </lineage>
</organism>
<dbReference type="AlphaFoldDB" id="G0ZJ71"/>
<dbReference type="Pfam" id="PF08778">
    <property type="entry name" value="HIF-1a_CTAD"/>
    <property type="match status" value="1"/>
</dbReference>
<feature type="non-terminal residue" evidence="2">
    <location>
        <position position="1"/>
    </location>
</feature>
<evidence type="ECO:0000259" key="1">
    <source>
        <dbReference type="Pfam" id="PF08778"/>
    </source>
</evidence>
<name>G0ZJ71_CHEQU</name>
<dbReference type="InterPro" id="IPR014887">
    <property type="entry name" value="HIF-1_CTAD"/>
</dbReference>
<reference evidence="2" key="1">
    <citation type="journal article" date="2011" name="Dev. Comp. Immunol.">
        <title>Differential gene expression profile from haematopoietic tissue stem cells of red claw crayfish, Cherax quadricarinatus, in response to WSSV infection.</title>
        <authorList>
            <person name="Liu H.P."/>
            <person name="Chen R.Y."/>
            <person name="Zhang Q.X."/>
            <person name="Peng H."/>
            <person name="Wang K.J."/>
        </authorList>
    </citation>
    <scope>NUCLEOTIDE SEQUENCE</scope>
</reference>
<proteinExistence type="evidence at transcript level"/>